<dbReference type="STRING" id="225004.SAMN02745152_00259"/>
<dbReference type="HAMAP" id="MF_00050">
    <property type="entry name" value="EF_Ts"/>
    <property type="match status" value="1"/>
</dbReference>
<dbReference type="PANTHER" id="PTHR11741">
    <property type="entry name" value="ELONGATION FACTOR TS"/>
    <property type="match status" value="1"/>
</dbReference>
<reference evidence="9 10" key="1">
    <citation type="submission" date="2017-02" db="EMBL/GenBank/DDBJ databases">
        <authorList>
            <person name="Peterson S.W."/>
        </authorList>
    </citation>
    <scope>NUCLEOTIDE SEQUENCE [LARGE SCALE GENOMIC DNA]</scope>
    <source>
        <strain evidence="9 10">ATCC BAA-909</strain>
    </source>
</reference>
<evidence type="ECO:0000256" key="5">
    <source>
        <dbReference type="HAMAP-Rule" id="MF_00050"/>
    </source>
</evidence>
<dbReference type="OrthoDB" id="9808348at2"/>
<evidence type="ECO:0000256" key="1">
    <source>
        <dbReference type="ARBA" id="ARBA00005532"/>
    </source>
</evidence>
<dbReference type="InterPro" id="IPR014039">
    <property type="entry name" value="Transl_elong_EFTs/EF1B_dimer"/>
</dbReference>
<keyword evidence="10" id="KW-1185">Reference proteome</keyword>
<dbReference type="SUPFAM" id="SSF54713">
    <property type="entry name" value="Elongation factor Ts (EF-Ts), dimerisation domain"/>
    <property type="match status" value="2"/>
</dbReference>
<name>A0A1T4KQ92_9SPIR</name>
<dbReference type="PROSITE" id="PS01127">
    <property type="entry name" value="EF_TS_2"/>
    <property type="match status" value="1"/>
</dbReference>
<dbReference type="CDD" id="cd14275">
    <property type="entry name" value="UBA_EF-Ts"/>
    <property type="match status" value="1"/>
</dbReference>
<sequence length="278" mass="29656">MASFTAADVKALREATGAGMLDCKKALQDANGSVAEAEKILKEKGLAAMAKRSDRATGEGRIVIKQEGNKIAMVEVTCETDFVANNADFGATADKAAEITLAAGTDEITAEHKAIIDTIAIKFRENMAVRRSAFVEVGANAVAGTYVHSDKKTGAIVVVEGSTSDEVKAFAKDCCLHLAAFTPTYITKDEVPQSYIDEQKEIFTAQMNADEKMASKPQNVKDGILNGKINKLLAENCFVDQPFVKDDKVTVAKKLEEVGKAAGAKLSFGKIVLFVLGK</sequence>
<dbReference type="PROSITE" id="PS01126">
    <property type="entry name" value="EF_TS_1"/>
    <property type="match status" value="1"/>
</dbReference>
<dbReference type="InterPro" id="IPR036402">
    <property type="entry name" value="EF-Ts_dimer_sf"/>
</dbReference>
<protein>
    <recommendedName>
        <fullName evidence="2 5">Elongation factor Ts</fullName>
        <shortName evidence="5">EF-Ts</shortName>
    </recommendedName>
</protein>
<organism evidence="9 10">
    <name type="scientific">Treponema berlinense</name>
    <dbReference type="NCBI Taxonomy" id="225004"/>
    <lineage>
        <taxon>Bacteria</taxon>
        <taxon>Pseudomonadati</taxon>
        <taxon>Spirochaetota</taxon>
        <taxon>Spirochaetia</taxon>
        <taxon>Spirochaetales</taxon>
        <taxon>Treponemataceae</taxon>
        <taxon>Treponema</taxon>
    </lineage>
</organism>
<dbReference type="InterPro" id="IPR001816">
    <property type="entry name" value="Transl_elong_EFTs/EF1B"/>
</dbReference>
<dbReference type="NCBIfam" id="TIGR00116">
    <property type="entry name" value="tsf"/>
    <property type="match status" value="1"/>
</dbReference>
<dbReference type="EMBL" id="FUXC01000001">
    <property type="protein sequence ID" value="SJZ44507.1"/>
    <property type="molecule type" value="Genomic_DNA"/>
</dbReference>
<feature type="region of interest" description="Involved in Mg(2+) ion dislocation from EF-Tu" evidence="5">
    <location>
        <begin position="80"/>
        <end position="83"/>
    </location>
</feature>
<dbReference type="GO" id="GO:0003746">
    <property type="term" value="F:translation elongation factor activity"/>
    <property type="evidence" value="ECO:0007669"/>
    <property type="project" value="UniProtKB-UniRule"/>
</dbReference>
<evidence type="ECO:0000259" key="8">
    <source>
        <dbReference type="Pfam" id="PF00889"/>
    </source>
</evidence>
<dbReference type="PANTHER" id="PTHR11741:SF0">
    <property type="entry name" value="ELONGATION FACTOR TS, MITOCHONDRIAL"/>
    <property type="match status" value="1"/>
</dbReference>
<dbReference type="Gene3D" id="3.30.479.20">
    <property type="entry name" value="Elongation factor Ts, dimerisation domain"/>
    <property type="match status" value="2"/>
</dbReference>
<dbReference type="GeneID" id="303366536"/>
<comment type="subcellular location">
    <subcellularLocation>
        <location evidence="5 7">Cytoplasm</location>
    </subcellularLocation>
</comment>
<keyword evidence="3 5" id="KW-0251">Elongation factor</keyword>
<keyword evidence="5" id="KW-0963">Cytoplasm</keyword>
<evidence type="ECO:0000256" key="6">
    <source>
        <dbReference type="RuleBase" id="RU000642"/>
    </source>
</evidence>
<keyword evidence="4 5" id="KW-0648">Protein biosynthesis</keyword>
<evidence type="ECO:0000256" key="2">
    <source>
        <dbReference type="ARBA" id="ARBA00016956"/>
    </source>
</evidence>
<dbReference type="FunFam" id="1.10.8.10:FF:000001">
    <property type="entry name" value="Elongation factor Ts"/>
    <property type="match status" value="1"/>
</dbReference>
<evidence type="ECO:0000313" key="10">
    <source>
        <dbReference type="Proteomes" id="UP000190395"/>
    </source>
</evidence>
<dbReference type="RefSeq" id="WP_078930017.1">
    <property type="nucleotide sequence ID" value="NZ_FUXC01000001.1"/>
</dbReference>
<dbReference type="Gene3D" id="1.10.286.20">
    <property type="match status" value="1"/>
</dbReference>
<dbReference type="Proteomes" id="UP000190395">
    <property type="component" value="Unassembled WGS sequence"/>
</dbReference>
<comment type="similarity">
    <text evidence="1 5 6">Belongs to the EF-Ts family.</text>
</comment>
<evidence type="ECO:0000313" key="9">
    <source>
        <dbReference type="EMBL" id="SJZ44507.1"/>
    </source>
</evidence>
<evidence type="ECO:0000256" key="7">
    <source>
        <dbReference type="RuleBase" id="RU000643"/>
    </source>
</evidence>
<dbReference type="GO" id="GO:0005737">
    <property type="term" value="C:cytoplasm"/>
    <property type="evidence" value="ECO:0007669"/>
    <property type="project" value="UniProtKB-SubCell"/>
</dbReference>
<dbReference type="InterPro" id="IPR018101">
    <property type="entry name" value="Transl_elong_Ts_CS"/>
</dbReference>
<dbReference type="InterPro" id="IPR009060">
    <property type="entry name" value="UBA-like_sf"/>
</dbReference>
<gene>
    <name evidence="5" type="primary">tsf</name>
    <name evidence="9" type="ORF">SAMN02745152_00259</name>
</gene>
<dbReference type="AlphaFoldDB" id="A0A1T4KQ92"/>
<dbReference type="Gene3D" id="1.10.8.10">
    <property type="entry name" value="DNA helicase RuvA subunit, C-terminal domain"/>
    <property type="match status" value="1"/>
</dbReference>
<evidence type="ECO:0000256" key="3">
    <source>
        <dbReference type="ARBA" id="ARBA00022768"/>
    </source>
</evidence>
<feature type="domain" description="Translation elongation factor EFTs/EF1B dimerisation" evidence="8">
    <location>
        <begin position="72"/>
        <end position="267"/>
    </location>
</feature>
<proteinExistence type="inferred from homology"/>
<comment type="function">
    <text evidence="5 6">Associates with the EF-Tu.GDP complex and induces the exchange of GDP to GTP. It remains bound to the aminoacyl-tRNA.EF-Tu.GTP complex up to the GTP hydrolysis stage on the ribosome.</text>
</comment>
<dbReference type="SUPFAM" id="SSF46934">
    <property type="entry name" value="UBA-like"/>
    <property type="match status" value="1"/>
</dbReference>
<accession>A0A1T4KQ92</accession>
<dbReference type="Pfam" id="PF00889">
    <property type="entry name" value="EF_TS"/>
    <property type="match status" value="1"/>
</dbReference>
<evidence type="ECO:0000256" key="4">
    <source>
        <dbReference type="ARBA" id="ARBA00022917"/>
    </source>
</evidence>